<dbReference type="Pfam" id="PF00172">
    <property type="entry name" value="Zn_clus"/>
    <property type="match status" value="1"/>
</dbReference>
<feature type="compositionally biased region" description="Low complexity" evidence="3">
    <location>
        <begin position="135"/>
        <end position="147"/>
    </location>
</feature>
<feature type="compositionally biased region" description="Low complexity" evidence="3">
    <location>
        <begin position="743"/>
        <end position="757"/>
    </location>
</feature>
<dbReference type="SUPFAM" id="SSF57701">
    <property type="entry name" value="Zn2/Cys6 DNA-binding domain"/>
    <property type="match status" value="1"/>
</dbReference>
<dbReference type="AlphaFoldDB" id="A0A4Z1EWD0"/>
<feature type="region of interest" description="Disordered" evidence="3">
    <location>
        <begin position="702"/>
        <end position="728"/>
    </location>
</feature>
<dbReference type="GO" id="GO:0000976">
    <property type="term" value="F:transcription cis-regulatory region binding"/>
    <property type="evidence" value="ECO:0007669"/>
    <property type="project" value="TreeGrafter"/>
</dbReference>
<comment type="caution">
    <text evidence="5">The sequence shown here is derived from an EMBL/GenBank/DDBJ whole genome shotgun (WGS) entry which is preliminary data.</text>
</comment>
<feature type="compositionally biased region" description="Polar residues" evidence="3">
    <location>
        <begin position="702"/>
        <end position="718"/>
    </location>
</feature>
<dbReference type="InterPro" id="IPR021858">
    <property type="entry name" value="Fun_TF"/>
</dbReference>
<dbReference type="CDD" id="cd00067">
    <property type="entry name" value="GAL4"/>
    <property type="match status" value="1"/>
</dbReference>
<dbReference type="OrthoDB" id="4078573at2759"/>
<evidence type="ECO:0000313" key="5">
    <source>
        <dbReference type="EMBL" id="TGO15790.1"/>
    </source>
</evidence>
<sequence>MQNLPQLHSKFYLCIPTSNIFLLANVIGNTEISQENLLRRFAAYPIVAAYNQPYLAPGFDLEYQYLQSNPSPIYSGSTSTTSDLTIIGDQRYASPTYPICDNSPRPTKRQKINGKPKQIKVRAKIDNQMPGNDGSSATAAEASTTAANKPKRVRTGCLTCRERHLKCDEGLPNCLNCRKSSRECKRGVRLNFIDTQIKSPPMIPPTADWSVQFQDESREIASEYKGGLSRYARIEQTITPPRDPPTEYPMRPVVVDHMMPGNALPPIQTAGTFMENNLGVKQEMAHSSHSRHTSRHLSHAGSESSSYLTAPTAYTASEQIITPPNERRDYLTTPEEVLYMQVFVEEVGLWMDSMDPMKHFSRILPFHSLGEPMLLNAFLACGARHLTLVNPVYQEDKALYYYDTATTQLLRSLQNPDRDTVICATTAVILNVYEIMSERAMQRMNHIAGARALIKECGWNARSTGVGAACFWLNVGMELLSCLHFNWQVAWEPDQWGVDMDFSRELEAGREEVWVHRMLYIVGKIANFRASIPRFQEASPHDEQIRMQSSVPRTMHPMAYLYPSQTTSSSAFPEVWLLKRATIVGRLFYHTAMCLLPQINPLLSPENAEMHDMQQDHSRSICGIVAHVKDRGVASVALRSLAIAAECLVVRREQEEVLTIFEKIRKETGWRVGFLHKELKTKWGWPDETTQQQQMMPQANSLSQFFPSNTPAPTSNVPSAPARPSIPSGILNPLLKTADFSLPNHPYQQHYQPPNTTNQFTHTYL</sequence>
<feature type="domain" description="Zn(2)-C6 fungal-type" evidence="4">
    <location>
        <begin position="156"/>
        <end position="186"/>
    </location>
</feature>
<dbReference type="EMBL" id="PQXH01000036">
    <property type="protein sequence ID" value="TGO15790.1"/>
    <property type="molecule type" value="Genomic_DNA"/>
</dbReference>
<evidence type="ECO:0000256" key="2">
    <source>
        <dbReference type="ARBA" id="ARBA00023242"/>
    </source>
</evidence>
<dbReference type="PROSITE" id="PS50048">
    <property type="entry name" value="ZN2_CY6_FUNGAL_2"/>
    <property type="match status" value="1"/>
</dbReference>
<dbReference type="Pfam" id="PF11951">
    <property type="entry name" value="Fungal_trans_2"/>
    <property type="match status" value="1"/>
</dbReference>
<dbReference type="Gene3D" id="4.10.240.10">
    <property type="entry name" value="Zn(2)-C6 fungal-type DNA-binding domain"/>
    <property type="match status" value="1"/>
</dbReference>
<dbReference type="Proteomes" id="UP000297777">
    <property type="component" value="Unassembled WGS sequence"/>
</dbReference>
<dbReference type="SMART" id="SM00066">
    <property type="entry name" value="GAL4"/>
    <property type="match status" value="1"/>
</dbReference>
<gene>
    <name evidence="5" type="ORF">BTUL_0036g00820</name>
</gene>
<keyword evidence="2" id="KW-0539">Nucleus</keyword>
<evidence type="ECO:0000259" key="4">
    <source>
        <dbReference type="PROSITE" id="PS50048"/>
    </source>
</evidence>
<feature type="region of interest" description="Disordered" evidence="3">
    <location>
        <begin position="742"/>
        <end position="765"/>
    </location>
</feature>
<dbReference type="GO" id="GO:0045944">
    <property type="term" value="P:positive regulation of transcription by RNA polymerase II"/>
    <property type="evidence" value="ECO:0007669"/>
    <property type="project" value="TreeGrafter"/>
</dbReference>
<dbReference type="PANTHER" id="PTHR37534:SF40">
    <property type="entry name" value="ZN(2)-C6 FUNGAL-TYPE DOMAIN-CONTAINING PROTEIN"/>
    <property type="match status" value="1"/>
</dbReference>
<dbReference type="PANTHER" id="PTHR37534">
    <property type="entry name" value="TRANSCRIPTIONAL ACTIVATOR PROTEIN UGA3"/>
    <property type="match status" value="1"/>
</dbReference>
<protein>
    <recommendedName>
        <fullName evidence="4">Zn(2)-C6 fungal-type domain-containing protein</fullName>
    </recommendedName>
</protein>
<comment type="subcellular location">
    <subcellularLocation>
        <location evidence="1">Nucleus</location>
    </subcellularLocation>
</comment>
<dbReference type="InterPro" id="IPR001138">
    <property type="entry name" value="Zn2Cys6_DnaBD"/>
</dbReference>
<dbReference type="InterPro" id="IPR036864">
    <property type="entry name" value="Zn2-C6_fun-type_DNA-bd_sf"/>
</dbReference>
<proteinExistence type="predicted"/>
<organism evidence="5 6">
    <name type="scientific">Botrytis tulipae</name>
    <dbReference type="NCBI Taxonomy" id="87230"/>
    <lineage>
        <taxon>Eukaryota</taxon>
        <taxon>Fungi</taxon>
        <taxon>Dikarya</taxon>
        <taxon>Ascomycota</taxon>
        <taxon>Pezizomycotina</taxon>
        <taxon>Leotiomycetes</taxon>
        <taxon>Helotiales</taxon>
        <taxon>Sclerotiniaceae</taxon>
        <taxon>Botrytis</taxon>
    </lineage>
</organism>
<evidence type="ECO:0000313" key="6">
    <source>
        <dbReference type="Proteomes" id="UP000297777"/>
    </source>
</evidence>
<evidence type="ECO:0000256" key="1">
    <source>
        <dbReference type="ARBA" id="ARBA00004123"/>
    </source>
</evidence>
<dbReference type="GO" id="GO:0008270">
    <property type="term" value="F:zinc ion binding"/>
    <property type="evidence" value="ECO:0007669"/>
    <property type="project" value="InterPro"/>
</dbReference>
<dbReference type="GO" id="GO:0005634">
    <property type="term" value="C:nucleus"/>
    <property type="evidence" value="ECO:0007669"/>
    <property type="project" value="UniProtKB-SubCell"/>
</dbReference>
<dbReference type="PROSITE" id="PS00463">
    <property type="entry name" value="ZN2_CY6_FUNGAL_1"/>
    <property type="match status" value="1"/>
</dbReference>
<feature type="region of interest" description="Disordered" evidence="3">
    <location>
        <begin position="126"/>
        <end position="148"/>
    </location>
</feature>
<accession>A0A4Z1EWD0</accession>
<evidence type="ECO:0000256" key="3">
    <source>
        <dbReference type="SAM" id="MobiDB-lite"/>
    </source>
</evidence>
<dbReference type="GO" id="GO:0000981">
    <property type="term" value="F:DNA-binding transcription factor activity, RNA polymerase II-specific"/>
    <property type="evidence" value="ECO:0007669"/>
    <property type="project" value="InterPro"/>
</dbReference>
<reference evidence="5 6" key="1">
    <citation type="submission" date="2017-12" db="EMBL/GenBank/DDBJ databases">
        <title>Comparative genomics of Botrytis spp.</title>
        <authorList>
            <person name="Valero-Jimenez C.A."/>
            <person name="Tapia P."/>
            <person name="Veloso J."/>
            <person name="Silva-Moreno E."/>
            <person name="Staats M."/>
            <person name="Valdes J.H."/>
            <person name="Van Kan J.A.L."/>
        </authorList>
    </citation>
    <scope>NUCLEOTIDE SEQUENCE [LARGE SCALE GENOMIC DNA]</scope>
    <source>
        <strain evidence="5 6">Bt9001</strain>
    </source>
</reference>
<keyword evidence="6" id="KW-1185">Reference proteome</keyword>
<name>A0A4Z1EWD0_9HELO</name>